<dbReference type="InterPro" id="IPR002471">
    <property type="entry name" value="Pept_S9_AS"/>
</dbReference>
<keyword evidence="4" id="KW-0645">Protease</keyword>
<dbReference type="KEGG" id="sace:GIY23_06145"/>
<evidence type="ECO:0000256" key="1">
    <source>
        <dbReference type="ARBA" id="ARBA00001070"/>
    </source>
</evidence>
<dbReference type="InterPro" id="IPR029058">
    <property type="entry name" value="AB_hydrolase_fold"/>
</dbReference>
<dbReference type="SUPFAM" id="SSF53474">
    <property type="entry name" value="alpha/beta-Hydrolases"/>
    <property type="match status" value="1"/>
</dbReference>
<comment type="similarity">
    <text evidence="2">Belongs to the peptidase S9A family.</text>
</comment>
<dbReference type="PRINTS" id="PR00862">
    <property type="entry name" value="PROLIGOPTASE"/>
</dbReference>
<dbReference type="EC" id="3.4.21.26" evidence="3"/>
<evidence type="ECO:0000256" key="2">
    <source>
        <dbReference type="ARBA" id="ARBA00005228"/>
    </source>
</evidence>
<feature type="domain" description="Peptidase S9A N-terminal" evidence="8">
    <location>
        <begin position="13"/>
        <end position="425"/>
    </location>
</feature>
<dbReference type="GO" id="GO:0006508">
    <property type="term" value="P:proteolysis"/>
    <property type="evidence" value="ECO:0007669"/>
    <property type="project" value="UniProtKB-KW"/>
</dbReference>
<sequence length="707" mass="78330">MTDTARETQPYPDAQREALVEDLHGHRVADPYRWLEDSEDPRTQEWSTAQDALAREWLDVLPGREAVSERMRSLLRAGSVGVPVWRAGRAFFTRRLGEQEFPVLFVREADGSERALIDVAAMDPSGRTTLDSWSPSLEGDRLAYQISVGGNEESLLHVLDVAGGELLDGPIDRCRYSSIGWLPGGAEFFYVRRLPPEDLPDGEEQFHRRVWRHRVGSDAGEDLLVHGEGLHHTFYFSANVSRDGRWLLVQGCPGTARRDSVWIADLDASSADRPELRQILDTEEGIRASAWVERDGRLYVQTTWDAPRWRLCVADPETPERRNWTELVPEDPDSVLEAARWFDGGDDAPAQLVVLRTRHAVSELALHDPETGARSEVLPLPGTGQVTNVTTVDEGTDSGRDQLWIGWTDFATPPSVHRYSHAARETVLDEAAPGAADLPEVHTSQVSYTSADGTTVRMFVLSPTERPDRPRPALLTGYGGFSLSMEPGYAPSALAWVAAGGVWAEPSLRGGGEEGEQWHRAGMRESKQNVFDDFHAAAEHLLATGRTTAEQLAITGGSNGGLLVGAALTQRPELYRAVVCSAPLLDMVRYERFLLGRTWNEEYGTADDPDELAWLLSYSPYHHVRAGTEYPSVLFTVFESDTRVDPHHARKMCAAMQYATISDPADRPVLLRRETEVGHSARSVSRTVGLAADQLTFLAEATGLAWE</sequence>
<keyword evidence="5" id="KW-0378">Hydrolase</keyword>
<evidence type="ECO:0000256" key="5">
    <source>
        <dbReference type="ARBA" id="ARBA00022801"/>
    </source>
</evidence>
<evidence type="ECO:0000256" key="4">
    <source>
        <dbReference type="ARBA" id="ARBA00022670"/>
    </source>
</evidence>
<feature type="domain" description="Peptidase S9 prolyl oligopeptidase catalytic" evidence="7">
    <location>
        <begin position="495"/>
        <end position="703"/>
    </location>
</feature>
<keyword evidence="6" id="KW-0720">Serine protease</keyword>
<name>A0A5Q3Q4B9_9PSEU</name>
<proteinExistence type="inferred from homology"/>
<dbReference type="Gene3D" id="3.40.50.1820">
    <property type="entry name" value="alpha/beta hydrolase"/>
    <property type="match status" value="1"/>
</dbReference>
<accession>A0A5Q3Q4B9</accession>
<keyword evidence="10" id="KW-1185">Reference proteome</keyword>
<evidence type="ECO:0000259" key="7">
    <source>
        <dbReference type="Pfam" id="PF00326"/>
    </source>
</evidence>
<dbReference type="RefSeq" id="WP_154075773.1">
    <property type="nucleotide sequence ID" value="NZ_CP045929.1"/>
</dbReference>
<dbReference type="GO" id="GO:0004252">
    <property type="term" value="F:serine-type endopeptidase activity"/>
    <property type="evidence" value="ECO:0007669"/>
    <property type="project" value="UniProtKB-EC"/>
</dbReference>
<evidence type="ECO:0000256" key="3">
    <source>
        <dbReference type="ARBA" id="ARBA00011897"/>
    </source>
</evidence>
<dbReference type="PANTHER" id="PTHR42881:SF2">
    <property type="entry name" value="PROLYL ENDOPEPTIDASE"/>
    <property type="match status" value="1"/>
</dbReference>
<dbReference type="Pfam" id="PF02897">
    <property type="entry name" value="Peptidase_S9_N"/>
    <property type="match status" value="1"/>
</dbReference>
<dbReference type="GO" id="GO:0005829">
    <property type="term" value="C:cytosol"/>
    <property type="evidence" value="ECO:0007669"/>
    <property type="project" value="TreeGrafter"/>
</dbReference>
<evidence type="ECO:0000259" key="8">
    <source>
        <dbReference type="Pfam" id="PF02897"/>
    </source>
</evidence>
<dbReference type="SUPFAM" id="SSF50993">
    <property type="entry name" value="Peptidase/esterase 'gauge' domain"/>
    <property type="match status" value="1"/>
</dbReference>
<reference evidence="10" key="1">
    <citation type="submission" date="2019-11" db="EMBL/GenBank/DDBJ databases">
        <title>The complete genome sequence of Saccharopolyspora sp. E2A.</title>
        <authorList>
            <person name="Zhang G."/>
        </authorList>
    </citation>
    <scope>NUCLEOTIDE SEQUENCE [LARGE SCALE GENOMIC DNA]</scope>
    <source>
        <strain evidence="10">E2A</strain>
    </source>
</reference>
<gene>
    <name evidence="9" type="ORF">GIY23_06145</name>
</gene>
<dbReference type="PROSITE" id="PS00708">
    <property type="entry name" value="PRO_ENDOPEP_SER"/>
    <property type="match status" value="1"/>
</dbReference>
<dbReference type="Gene3D" id="2.130.10.120">
    <property type="entry name" value="Prolyl oligopeptidase, N-terminal domain"/>
    <property type="match status" value="1"/>
</dbReference>
<comment type="catalytic activity">
    <reaction evidence="1">
        <text>Hydrolysis of Pro-|-Xaa &gt;&gt; Ala-|-Xaa in oligopeptides.</text>
        <dbReference type="EC" id="3.4.21.26"/>
    </reaction>
</comment>
<dbReference type="PANTHER" id="PTHR42881">
    <property type="entry name" value="PROLYL ENDOPEPTIDASE"/>
    <property type="match status" value="1"/>
</dbReference>
<dbReference type="GO" id="GO:0070012">
    <property type="term" value="F:oligopeptidase activity"/>
    <property type="evidence" value="ECO:0007669"/>
    <property type="project" value="TreeGrafter"/>
</dbReference>
<dbReference type="InterPro" id="IPR051167">
    <property type="entry name" value="Prolyl_oligopep/macrocyclase"/>
</dbReference>
<evidence type="ECO:0000313" key="10">
    <source>
        <dbReference type="Proteomes" id="UP000371041"/>
    </source>
</evidence>
<dbReference type="InterPro" id="IPR023302">
    <property type="entry name" value="Pept_S9A_N"/>
</dbReference>
<dbReference type="InterPro" id="IPR001375">
    <property type="entry name" value="Peptidase_S9_cat"/>
</dbReference>
<organism evidence="9 10">
    <name type="scientific">Allosaccharopolyspora coralli</name>
    <dbReference type="NCBI Taxonomy" id="2665642"/>
    <lineage>
        <taxon>Bacteria</taxon>
        <taxon>Bacillati</taxon>
        <taxon>Actinomycetota</taxon>
        <taxon>Actinomycetes</taxon>
        <taxon>Pseudonocardiales</taxon>
        <taxon>Pseudonocardiaceae</taxon>
        <taxon>Allosaccharopolyspora</taxon>
    </lineage>
</organism>
<dbReference type="InterPro" id="IPR002470">
    <property type="entry name" value="Peptidase_S9A"/>
</dbReference>
<dbReference type="AlphaFoldDB" id="A0A5Q3Q4B9"/>
<evidence type="ECO:0000313" key="9">
    <source>
        <dbReference type="EMBL" id="QGK69173.1"/>
    </source>
</evidence>
<evidence type="ECO:0000256" key="6">
    <source>
        <dbReference type="ARBA" id="ARBA00022825"/>
    </source>
</evidence>
<dbReference type="Proteomes" id="UP000371041">
    <property type="component" value="Chromosome"/>
</dbReference>
<protein>
    <recommendedName>
        <fullName evidence="3">prolyl oligopeptidase</fullName>
        <ecNumber evidence="3">3.4.21.26</ecNumber>
    </recommendedName>
</protein>
<dbReference type="EMBL" id="CP045929">
    <property type="protein sequence ID" value="QGK69173.1"/>
    <property type="molecule type" value="Genomic_DNA"/>
</dbReference>
<dbReference type="Pfam" id="PF00326">
    <property type="entry name" value="Peptidase_S9"/>
    <property type="match status" value="1"/>
</dbReference>